<feature type="domain" description="BEN" evidence="12">
    <location>
        <begin position="98"/>
        <end position="222"/>
    </location>
</feature>
<evidence type="ECO:0000259" key="12">
    <source>
        <dbReference type="PROSITE" id="PS51457"/>
    </source>
</evidence>
<keyword evidence="8" id="KW-0238">DNA-binding</keyword>
<dbReference type="GO" id="GO:0042177">
    <property type="term" value="P:negative regulation of protein catabolic process"/>
    <property type="evidence" value="ECO:0007669"/>
    <property type="project" value="TreeGrafter"/>
</dbReference>
<evidence type="ECO:0000313" key="14">
    <source>
        <dbReference type="Proteomes" id="UP000291343"/>
    </source>
</evidence>
<evidence type="ECO:0000256" key="8">
    <source>
        <dbReference type="ARBA" id="ARBA00023125"/>
    </source>
</evidence>
<evidence type="ECO:0000256" key="11">
    <source>
        <dbReference type="ARBA" id="ARBA00023306"/>
    </source>
</evidence>
<sequence length="369" mass="41952">MDGDGGIHNRNFIMTSAIPGNANKRFKPGKIIEIDIFHKISQQVADLQLTFTERIGQLESKVDLLMSLYTALTDKLDSDAINSQLKSNMIKDNLEIREHDCCKENLLKLANIESMFEKFIEVSTVDCHRYAKHEERQLLHIDTHCTSPSKMAIVLVDYLFPREVLATSNLSGKGKHCKKQLDPLMIYGIRCHLFHKFNITEKEWYRIKQNIDSKCRSAWRRKVKGMFLGDNKNPMLSSNNDSKMDDVIDKPYILSGPILSEKIAEEGEFESGVLKTSRGHFKIIRATAEQFAKLQESENVVHAVKLLTNDDMNEIIPPSQLFSVEDMDGYTLEGCGKETLTIVTKTGEVNIPIFATEDSLEDESQFLST</sequence>
<evidence type="ECO:0000256" key="2">
    <source>
        <dbReference type="ARBA" id="ARBA00009735"/>
    </source>
</evidence>
<dbReference type="Pfam" id="PF10523">
    <property type="entry name" value="BEN"/>
    <property type="match status" value="1"/>
</dbReference>
<evidence type="ECO:0000256" key="4">
    <source>
        <dbReference type="ARBA" id="ARBA00022491"/>
    </source>
</evidence>
<evidence type="ECO:0000256" key="7">
    <source>
        <dbReference type="ARBA" id="ARBA00023054"/>
    </source>
</evidence>
<evidence type="ECO:0000256" key="3">
    <source>
        <dbReference type="ARBA" id="ARBA00015794"/>
    </source>
</evidence>
<dbReference type="OrthoDB" id="10052653at2759"/>
<organism evidence="13 14">
    <name type="scientific">Laodelphax striatellus</name>
    <name type="common">Small brown planthopper</name>
    <name type="synonym">Delphax striatella</name>
    <dbReference type="NCBI Taxonomy" id="195883"/>
    <lineage>
        <taxon>Eukaryota</taxon>
        <taxon>Metazoa</taxon>
        <taxon>Ecdysozoa</taxon>
        <taxon>Arthropoda</taxon>
        <taxon>Hexapoda</taxon>
        <taxon>Insecta</taxon>
        <taxon>Pterygota</taxon>
        <taxon>Neoptera</taxon>
        <taxon>Paraneoptera</taxon>
        <taxon>Hemiptera</taxon>
        <taxon>Auchenorrhyncha</taxon>
        <taxon>Fulgoroidea</taxon>
        <taxon>Delphacidae</taxon>
        <taxon>Criomorphinae</taxon>
        <taxon>Laodelphax</taxon>
    </lineage>
</organism>
<evidence type="ECO:0000313" key="13">
    <source>
        <dbReference type="EMBL" id="RZF33723.1"/>
    </source>
</evidence>
<reference evidence="13 14" key="1">
    <citation type="journal article" date="2017" name="Gigascience">
        <title>Genome sequence of the small brown planthopper, Laodelphax striatellus.</title>
        <authorList>
            <person name="Zhu J."/>
            <person name="Jiang F."/>
            <person name="Wang X."/>
            <person name="Yang P."/>
            <person name="Bao Y."/>
            <person name="Zhao W."/>
            <person name="Wang W."/>
            <person name="Lu H."/>
            <person name="Wang Q."/>
            <person name="Cui N."/>
            <person name="Li J."/>
            <person name="Chen X."/>
            <person name="Luo L."/>
            <person name="Yu J."/>
            <person name="Kang L."/>
            <person name="Cui F."/>
        </authorList>
    </citation>
    <scope>NUCLEOTIDE SEQUENCE [LARGE SCALE GENOMIC DNA]</scope>
    <source>
        <strain evidence="13">Lst14</strain>
    </source>
</reference>
<keyword evidence="14" id="KW-1185">Reference proteome</keyword>
<dbReference type="PANTHER" id="PTHR16243:SF2">
    <property type="entry name" value="PROTEIN BANP"/>
    <property type="match status" value="1"/>
</dbReference>
<keyword evidence="6" id="KW-0805">Transcription regulation</keyword>
<comment type="caution">
    <text evidence="13">The sequence shown here is derived from an EMBL/GenBank/DDBJ whole genome shotgun (WGS) entry which is preliminary data.</text>
</comment>
<gene>
    <name evidence="13" type="ORF">LSTR_LSTR007751</name>
</gene>
<dbReference type="GO" id="GO:0006325">
    <property type="term" value="P:chromatin organization"/>
    <property type="evidence" value="ECO:0007669"/>
    <property type="project" value="UniProtKB-KW"/>
</dbReference>
<dbReference type="PANTHER" id="PTHR16243">
    <property type="entry name" value="BTG3-ASSOCIATED NUCLEAR PROTEIN BANP"/>
    <property type="match status" value="1"/>
</dbReference>
<dbReference type="Gene3D" id="1.10.10.2590">
    <property type="entry name" value="BEN domain"/>
    <property type="match status" value="1"/>
</dbReference>
<dbReference type="GO" id="GO:0034504">
    <property type="term" value="P:protein localization to nucleus"/>
    <property type="evidence" value="ECO:0007669"/>
    <property type="project" value="TreeGrafter"/>
</dbReference>
<dbReference type="Proteomes" id="UP000291343">
    <property type="component" value="Unassembled WGS sequence"/>
</dbReference>
<keyword evidence="4" id="KW-0678">Repressor</keyword>
<dbReference type="SMR" id="A0A482WJR8"/>
<evidence type="ECO:0000256" key="5">
    <source>
        <dbReference type="ARBA" id="ARBA00022853"/>
    </source>
</evidence>
<dbReference type="EMBL" id="QKKF02033568">
    <property type="protein sequence ID" value="RZF33723.1"/>
    <property type="molecule type" value="Genomic_DNA"/>
</dbReference>
<name>A0A482WJR8_LAOST</name>
<dbReference type="InParanoid" id="A0A482WJR8"/>
<comment type="subcellular location">
    <subcellularLocation>
        <location evidence="1">Nucleus</location>
    </subcellularLocation>
</comment>
<keyword evidence="10" id="KW-0539">Nucleus</keyword>
<dbReference type="SMART" id="SM01025">
    <property type="entry name" value="BEN"/>
    <property type="match status" value="1"/>
</dbReference>
<dbReference type="STRING" id="195883.A0A482WJR8"/>
<accession>A0A482WJR8</accession>
<dbReference type="InterPro" id="IPR018379">
    <property type="entry name" value="BEN_domain"/>
</dbReference>
<protein>
    <recommendedName>
        <fullName evidence="3">Protein BANP</fullName>
    </recommendedName>
</protein>
<keyword evidence="11" id="KW-0131">Cell cycle</keyword>
<dbReference type="PROSITE" id="PS51457">
    <property type="entry name" value="BEN"/>
    <property type="match status" value="1"/>
</dbReference>
<keyword evidence="7" id="KW-0175">Coiled coil</keyword>
<comment type="similarity">
    <text evidence="2">Belongs to the BANP/SMAR1 family.</text>
</comment>
<evidence type="ECO:0000256" key="1">
    <source>
        <dbReference type="ARBA" id="ARBA00004123"/>
    </source>
</evidence>
<keyword evidence="9" id="KW-0804">Transcription</keyword>
<evidence type="ECO:0000256" key="9">
    <source>
        <dbReference type="ARBA" id="ARBA00023163"/>
    </source>
</evidence>
<dbReference type="AlphaFoldDB" id="A0A482WJR8"/>
<evidence type="ECO:0000256" key="10">
    <source>
        <dbReference type="ARBA" id="ARBA00023242"/>
    </source>
</evidence>
<proteinExistence type="inferred from homology"/>
<dbReference type="InterPro" id="IPR042343">
    <property type="entry name" value="BANP"/>
</dbReference>
<dbReference type="GO" id="GO:0005634">
    <property type="term" value="C:nucleus"/>
    <property type="evidence" value="ECO:0007669"/>
    <property type="project" value="UniProtKB-SubCell"/>
</dbReference>
<dbReference type="GO" id="GO:0003677">
    <property type="term" value="F:DNA binding"/>
    <property type="evidence" value="ECO:0007669"/>
    <property type="project" value="UniProtKB-KW"/>
</dbReference>
<evidence type="ECO:0000256" key="6">
    <source>
        <dbReference type="ARBA" id="ARBA00023015"/>
    </source>
</evidence>
<keyword evidence="5" id="KW-0156">Chromatin regulator</keyword>